<reference evidence="8 9" key="1">
    <citation type="submission" date="2017-11" db="EMBL/GenBank/DDBJ databases">
        <title>Revised Sequence and Annotation of the Rhodobaca barguzinensis strain alga05 Genome.</title>
        <authorList>
            <person name="Kopejtka K."/>
            <person name="Tomasch J.M."/>
            <person name="Bunk B."/>
            <person name="Koblizek M."/>
        </authorList>
    </citation>
    <scope>NUCLEOTIDE SEQUENCE [LARGE SCALE GENOMIC DNA]</scope>
    <source>
        <strain evidence="9">alga05</strain>
    </source>
</reference>
<comment type="catalytic activity">
    <reaction evidence="1 7">
        <text>dTDP-4-dehydro-6-deoxy-alpha-D-glucose = dTDP-4-dehydro-beta-L-rhamnose</text>
        <dbReference type="Rhea" id="RHEA:16969"/>
        <dbReference type="ChEBI" id="CHEBI:57649"/>
        <dbReference type="ChEBI" id="CHEBI:62830"/>
        <dbReference type="EC" id="5.1.3.13"/>
    </reaction>
</comment>
<dbReference type="GO" id="GO:0019305">
    <property type="term" value="P:dTDP-rhamnose biosynthetic process"/>
    <property type="evidence" value="ECO:0007669"/>
    <property type="project" value="UniProtKB-UniRule"/>
</dbReference>
<dbReference type="Pfam" id="PF00908">
    <property type="entry name" value="dTDP_sugar_isom"/>
    <property type="match status" value="1"/>
</dbReference>
<feature type="site" description="Participates in a stacking interaction with the thymidine ring of dTDP-4-oxo-6-deoxyglucose" evidence="6">
    <location>
        <position position="138"/>
    </location>
</feature>
<proteinExistence type="inferred from homology"/>
<comment type="subunit">
    <text evidence="7">Homodimer.</text>
</comment>
<comment type="function">
    <text evidence="2 7">Catalyzes the epimerization of the C3' and C5'positions of dTDP-6-deoxy-D-xylo-4-hexulose, forming dTDP-6-deoxy-L-lyxo-4-hexulose.</text>
</comment>
<comment type="pathway">
    <text evidence="7">Carbohydrate biosynthesis; dTDP-L-rhamnose biosynthesis.</text>
</comment>
<dbReference type="PANTHER" id="PTHR21047">
    <property type="entry name" value="DTDP-6-DEOXY-D-GLUCOSE-3,5 EPIMERASE"/>
    <property type="match status" value="1"/>
</dbReference>
<dbReference type="EC" id="5.1.3.13" evidence="3 7"/>
<dbReference type="InterPro" id="IPR014710">
    <property type="entry name" value="RmlC-like_jellyroll"/>
</dbReference>
<evidence type="ECO:0000313" key="9">
    <source>
        <dbReference type="Proteomes" id="UP000228948"/>
    </source>
</evidence>
<dbReference type="Gene3D" id="2.60.120.10">
    <property type="entry name" value="Jelly Rolls"/>
    <property type="match status" value="1"/>
</dbReference>
<dbReference type="OrthoDB" id="9800680at2"/>
<evidence type="ECO:0000256" key="2">
    <source>
        <dbReference type="ARBA" id="ARBA00001997"/>
    </source>
</evidence>
<dbReference type="Proteomes" id="UP000228948">
    <property type="component" value="Chromosome"/>
</dbReference>
<dbReference type="CDD" id="cd00438">
    <property type="entry name" value="cupin_RmlC"/>
    <property type="match status" value="1"/>
</dbReference>
<protein>
    <recommendedName>
        <fullName evidence="4 7">dTDP-4-dehydrorhamnose 3,5-epimerase</fullName>
        <ecNumber evidence="3 7">5.1.3.13</ecNumber>
    </recommendedName>
    <alternativeName>
        <fullName evidence="7">Thymidine diphospho-4-keto-rhamnose 3,5-epimerase</fullName>
    </alternativeName>
</protein>
<dbReference type="KEGG" id="rbg:BG454_07330"/>
<feature type="active site" description="Proton donor" evidence="5">
    <location>
        <position position="132"/>
    </location>
</feature>
<name>A0A2K8KFU4_9RHOB</name>
<keyword evidence="7" id="KW-0413">Isomerase</keyword>
<evidence type="ECO:0000256" key="6">
    <source>
        <dbReference type="PIRSR" id="PIRSR600888-3"/>
    </source>
</evidence>
<sequence length="176" mass="19877">MIFRNTIFEGAKLIDVERHADARGMFGRVFCAEEFRAQGLPDTFVQQNISVSARRGTLRGMHYQVAPHAEAKLVRCTRGAIIDVILDLRPESSTFMQWAGFELTAENLTQLLVPQGFAHGFQTLADDTEVNYLVSYPYTPAAERGVRWDDPVAAISWPMVPTEMSDKDRNWPDLDV</sequence>
<dbReference type="GO" id="GO:0008830">
    <property type="term" value="F:dTDP-4-dehydrorhamnose 3,5-epimerase activity"/>
    <property type="evidence" value="ECO:0007669"/>
    <property type="project" value="UniProtKB-UniRule"/>
</dbReference>
<evidence type="ECO:0000256" key="4">
    <source>
        <dbReference type="ARBA" id="ARBA00019595"/>
    </source>
</evidence>
<gene>
    <name evidence="8" type="primary">rfbC</name>
    <name evidence="8" type="ORF">BG454_07330</name>
</gene>
<evidence type="ECO:0000256" key="7">
    <source>
        <dbReference type="RuleBase" id="RU364069"/>
    </source>
</evidence>
<dbReference type="RefSeq" id="WP_071480216.1">
    <property type="nucleotide sequence ID" value="NZ_CP024899.1"/>
</dbReference>
<dbReference type="AlphaFoldDB" id="A0A2K8KFU4"/>
<dbReference type="STRING" id="441209.GCA_001870665_01244"/>
<dbReference type="InterPro" id="IPR000888">
    <property type="entry name" value="RmlC-like"/>
</dbReference>
<organism evidence="8 9">
    <name type="scientific">Roseinatronobacter bogoriensis subsp. barguzinensis</name>
    <dbReference type="NCBI Taxonomy" id="441209"/>
    <lineage>
        <taxon>Bacteria</taxon>
        <taxon>Pseudomonadati</taxon>
        <taxon>Pseudomonadota</taxon>
        <taxon>Alphaproteobacteria</taxon>
        <taxon>Rhodobacterales</taxon>
        <taxon>Paracoccaceae</taxon>
        <taxon>Roseinatronobacter</taxon>
    </lineage>
</organism>
<comment type="similarity">
    <text evidence="7">Belongs to the dTDP-4-dehydrorhamnose 3,5-epimerase family.</text>
</comment>
<dbReference type="GO" id="GO:0005829">
    <property type="term" value="C:cytosol"/>
    <property type="evidence" value="ECO:0007669"/>
    <property type="project" value="TreeGrafter"/>
</dbReference>
<evidence type="ECO:0000256" key="3">
    <source>
        <dbReference type="ARBA" id="ARBA00012098"/>
    </source>
</evidence>
<dbReference type="SUPFAM" id="SSF51182">
    <property type="entry name" value="RmlC-like cupins"/>
    <property type="match status" value="1"/>
</dbReference>
<feature type="active site" description="Proton acceptor" evidence="5">
    <location>
        <position position="62"/>
    </location>
</feature>
<evidence type="ECO:0000313" key="8">
    <source>
        <dbReference type="EMBL" id="ATX65658.1"/>
    </source>
</evidence>
<dbReference type="UniPathway" id="UPA00124"/>
<evidence type="ECO:0000256" key="5">
    <source>
        <dbReference type="PIRSR" id="PIRSR600888-1"/>
    </source>
</evidence>
<dbReference type="PANTHER" id="PTHR21047:SF2">
    <property type="entry name" value="THYMIDINE DIPHOSPHO-4-KETO-RHAMNOSE 3,5-EPIMERASE"/>
    <property type="match status" value="1"/>
</dbReference>
<accession>A0A2K8KFU4</accession>
<dbReference type="NCBIfam" id="TIGR01221">
    <property type="entry name" value="rmlC"/>
    <property type="match status" value="1"/>
</dbReference>
<keyword evidence="9" id="KW-1185">Reference proteome</keyword>
<dbReference type="InterPro" id="IPR011051">
    <property type="entry name" value="RmlC_Cupin_sf"/>
</dbReference>
<dbReference type="EMBL" id="CP024899">
    <property type="protein sequence ID" value="ATX65658.1"/>
    <property type="molecule type" value="Genomic_DNA"/>
</dbReference>
<dbReference type="GO" id="GO:0000271">
    <property type="term" value="P:polysaccharide biosynthetic process"/>
    <property type="evidence" value="ECO:0007669"/>
    <property type="project" value="TreeGrafter"/>
</dbReference>
<evidence type="ECO:0000256" key="1">
    <source>
        <dbReference type="ARBA" id="ARBA00001298"/>
    </source>
</evidence>